<keyword evidence="3" id="KW-1133">Transmembrane helix</keyword>
<dbReference type="SUPFAM" id="SSF55073">
    <property type="entry name" value="Nucleotide cyclase"/>
    <property type="match status" value="1"/>
</dbReference>
<dbReference type="InterPro" id="IPR000160">
    <property type="entry name" value="GGDEF_dom"/>
</dbReference>
<evidence type="ECO:0000259" key="4">
    <source>
        <dbReference type="PROSITE" id="PS50887"/>
    </source>
</evidence>
<dbReference type="NCBIfam" id="TIGR00254">
    <property type="entry name" value="GGDEF"/>
    <property type="match status" value="1"/>
</dbReference>
<feature type="transmembrane region" description="Helical" evidence="3">
    <location>
        <begin position="141"/>
        <end position="159"/>
    </location>
</feature>
<evidence type="ECO:0000256" key="3">
    <source>
        <dbReference type="SAM" id="Phobius"/>
    </source>
</evidence>
<accession>A0ABS7T847</accession>
<dbReference type="PROSITE" id="PS50887">
    <property type="entry name" value="GGDEF"/>
    <property type="match status" value="1"/>
</dbReference>
<feature type="transmembrane region" description="Helical" evidence="3">
    <location>
        <begin position="37"/>
        <end position="55"/>
    </location>
</feature>
<dbReference type="Gene3D" id="3.30.70.270">
    <property type="match status" value="1"/>
</dbReference>
<dbReference type="PANTHER" id="PTHR45138">
    <property type="entry name" value="REGULATORY COMPONENTS OF SENSORY TRANSDUCTION SYSTEM"/>
    <property type="match status" value="1"/>
</dbReference>
<keyword evidence="3" id="KW-0812">Transmembrane</keyword>
<comment type="caution">
    <text evidence="5">The sequence shown here is derived from an EMBL/GenBank/DDBJ whole genome shotgun (WGS) entry which is preliminary data.</text>
</comment>
<comment type="catalytic activity">
    <reaction evidence="2">
        <text>2 GTP = 3',3'-c-di-GMP + 2 diphosphate</text>
        <dbReference type="Rhea" id="RHEA:24898"/>
        <dbReference type="ChEBI" id="CHEBI:33019"/>
        <dbReference type="ChEBI" id="CHEBI:37565"/>
        <dbReference type="ChEBI" id="CHEBI:58805"/>
        <dbReference type="EC" id="2.7.7.65"/>
    </reaction>
</comment>
<dbReference type="Pfam" id="PF00990">
    <property type="entry name" value="GGDEF"/>
    <property type="match status" value="1"/>
</dbReference>
<dbReference type="RefSeq" id="WP_223676432.1">
    <property type="nucleotide sequence ID" value="NZ_JAINZW010000004.1"/>
</dbReference>
<keyword evidence="6" id="KW-1185">Reference proteome</keyword>
<keyword evidence="3" id="KW-0472">Membrane</keyword>
<organism evidence="5 6">
    <name type="scientific">Novilysobacter selenitireducens</name>
    <dbReference type="NCBI Taxonomy" id="2872639"/>
    <lineage>
        <taxon>Bacteria</taxon>
        <taxon>Pseudomonadati</taxon>
        <taxon>Pseudomonadota</taxon>
        <taxon>Gammaproteobacteria</taxon>
        <taxon>Lysobacterales</taxon>
        <taxon>Lysobacteraceae</taxon>
        <taxon>Novilysobacter</taxon>
    </lineage>
</organism>
<dbReference type="PANTHER" id="PTHR45138:SF9">
    <property type="entry name" value="DIGUANYLATE CYCLASE DGCM-RELATED"/>
    <property type="match status" value="1"/>
</dbReference>
<protein>
    <recommendedName>
        <fullName evidence="1">diguanylate cyclase</fullName>
        <ecNumber evidence="1">2.7.7.65</ecNumber>
    </recommendedName>
</protein>
<evidence type="ECO:0000256" key="2">
    <source>
        <dbReference type="ARBA" id="ARBA00034247"/>
    </source>
</evidence>
<dbReference type="Proteomes" id="UP001430954">
    <property type="component" value="Unassembled WGS sequence"/>
</dbReference>
<dbReference type="InterPro" id="IPR043128">
    <property type="entry name" value="Rev_trsase/Diguanyl_cyclase"/>
</dbReference>
<dbReference type="EMBL" id="JAINZW010000004">
    <property type="protein sequence ID" value="MBZ4039998.1"/>
    <property type="molecule type" value="Genomic_DNA"/>
</dbReference>
<evidence type="ECO:0000313" key="5">
    <source>
        <dbReference type="EMBL" id="MBZ4039998.1"/>
    </source>
</evidence>
<sequence length="375" mass="39652">MTTRWKQLGVVLARAHAVPAACQLQQAAVVRSRLAQLARIVAVLCVAWIGVDVAGLDAATAARAAPVRVALAAALLAISKLRERPSMQAAMAGFIGLQTLGFGLLQYLLAPGKAGLSLGYGLFPFVIAAQLAIFPLTWGRSLLLGLAPAALLCAPLLAGTRTLDHAFANDAWLFVLILGLAAWGGHMQVRLLVDLLGAQRDASTDGLTGLANRRFAEDRLQSERARAIRRREPLTVAMIDLDHFKRVNDTWGHAVGDLTLVMVAGALQEQVRAIDLAARFGGEEFLVILPGTEPEQAVAVMERIREHIGALAIPAPGDTLRVTASVGLACLRPPETVGELLARADAALYRAKALGRDRCEVACADTDDAPCGSPA</sequence>
<feature type="transmembrane region" description="Helical" evidence="3">
    <location>
        <begin position="115"/>
        <end position="134"/>
    </location>
</feature>
<feature type="transmembrane region" description="Helical" evidence="3">
    <location>
        <begin position="171"/>
        <end position="193"/>
    </location>
</feature>
<dbReference type="CDD" id="cd01949">
    <property type="entry name" value="GGDEF"/>
    <property type="match status" value="1"/>
</dbReference>
<feature type="domain" description="GGDEF" evidence="4">
    <location>
        <begin position="232"/>
        <end position="364"/>
    </location>
</feature>
<dbReference type="SMART" id="SM00267">
    <property type="entry name" value="GGDEF"/>
    <property type="match status" value="1"/>
</dbReference>
<dbReference type="InterPro" id="IPR029787">
    <property type="entry name" value="Nucleotide_cyclase"/>
</dbReference>
<proteinExistence type="predicted"/>
<reference evidence="5 6" key="1">
    <citation type="submission" date="2021-09" db="EMBL/GenBank/DDBJ databases">
        <title>Lysobacter sp. 13A isolated from the river sediment.</title>
        <authorList>
            <person name="Liu H."/>
            <person name="Li S."/>
            <person name="Mao S."/>
        </authorList>
    </citation>
    <scope>NUCLEOTIDE SEQUENCE [LARGE SCALE GENOMIC DNA]</scope>
    <source>
        <strain evidence="5 6">13A</strain>
    </source>
</reference>
<evidence type="ECO:0000256" key="1">
    <source>
        <dbReference type="ARBA" id="ARBA00012528"/>
    </source>
</evidence>
<evidence type="ECO:0000313" key="6">
    <source>
        <dbReference type="Proteomes" id="UP001430954"/>
    </source>
</evidence>
<dbReference type="EC" id="2.7.7.65" evidence="1"/>
<feature type="transmembrane region" description="Helical" evidence="3">
    <location>
        <begin position="90"/>
        <end position="109"/>
    </location>
</feature>
<name>A0ABS7T847_9GAMM</name>
<dbReference type="InterPro" id="IPR050469">
    <property type="entry name" value="Diguanylate_Cyclase"/>
</dbReference>
<gene>
    <name evidence="5" type="ORF">K6753_10705</name>
</gene>